<dbReference type="RefSeq" id="WP_064397764.1">
    <property type="nucleotide sequence ID" value="NZ_LQIR01000027.1"/>
</dbReference>
<comment type="caution">
    <text evidence="1">The sequence shown here is derived from an EMBL/GenBank/DDBJ whole genome shotgun (WGS) entry which is preliminary data.</text>
</comment>
<gene>
    <name evidence="1" type="ORF">AU192_04150</name>
</gene>
<keyword evidence="2" id="KW-1185">Reference proteome</keyword>
<dbReference type="EMBL" id="LQIR01000027">
    <property type="protein sequence ID" value="KUI13602.1"/>
    <property type="molecule type" value="Genomic_DNA"/>
</dbReference>
<reference evidence="1 2" key="1">
    <citation type="submission" date="2016-01" db="EMBL/GenBank/DDBJ databases">
        <authorList>
            <consortium name="TB Trials Study Group"/>
            <person name="Sutton G."/>
            <person name="Brinkac L."/>
            <person name="Sanka R."/>
            <person name="Adams M."/>
            <person name="Lau E.L."/>
            <person name="Macaden R."/>
            <person name="Grewal H.M.S."/>
        </authorList>
    </citation>
    <scope>NUCLEOTIDE SEQUENCE [LARGE SCALE GENOMIC DNA]</scope>
    <source>
        <strain evidence="1 2">IS-1744</strain>
    </source>
</reference>
<accession>A0A101A4W6</accession>
<dbReference type="AlphaFoldDB" id="A0A101A4W6"/>
<dbReference type="Proteomes" id="UP000053707">
    <property type="component" value="Unassembled WGS sequence"/>
</dbReference>
<proteinExistence type="predicted"/>
<organism evidence="1 2">
    <name type="scientific">Mycobacterium lehmannii</name>
    <dbReference type="NCBI Taxonomy" id="2048550"/>
    <lineage>
        <taxon>Bacteria</taxon>
        <taxon>Bacillati</taxon>
        <taxon>Actinomycetota</taxon>
        <taxon>Actinomycetes</taxon>
        <taxon>Mycobacteriales</taxon>
        <taxon>Mycobacteriaceae</taxon>
        <taxon>Mycobacterium</taxon>
    </lineage>
</organism>
<protein>
    <submittedName>
        <fullName evidence="1">Uncharacterized protein</fullName>
    </submittedName>
</protein>
<evidence type="ECO:0000313" key="1">
    <source>
        <dbReference type="EMBL" id="KUI13602.1"/>
    </source>
</evidence>
<name>A0A101A4W6_9MYCO</name>
<sequence>MQITPRFYVTQVRNAAHTIGVPLPPTLTKQLDQADALVRAAETMVGTSGDLNSAILDALEAGRDYHDDPAVQRTALDRMIANFQSHGVNEAAQARAMQRRRDALTEHADDILGAWADAIEPHSAALAAAAAELPTHDLADTATIIAAGLDAVQHWNDAQHAIKIWDAAASGFAAFAAAARVDTGQRYLIFTDSGAATVKHAGRQVDAWTLACHGVPLHLATLETFTARVAAHQYEDRDVDVA</sequence>
<evidence type="ECO:0000313" key="2">
    <source>
        <dbReference type="Proteomes" id="UP000053707"/>
    </source>
</evidence>